<feature type="transmembrane region" description="Helical" evidence="11">
    <location>
        <begin position="703"/>
        <end position="721"/>
    </location>
</feature>
<dbReference type="Pfam" id="PF01094">
    <property type="entry name" value="ANF_receptor"/>
    <property type="match status" value="1"/>
</dbReference>
<dbReference type="Gene3D" id="3.40.50.2300">
    <property type="match status" value="2"/>
</dbReference>
<dbReference type="KEGG" id="xla:108705248"/>
<dbReference type="PROSITE" id="PS00981">
    <property type="entry name" value="G_PROTEIN_RECEP_F3_3"/>
    <property type="match status" value="1"/>
</dbReference>
<proteinExistence type="predicted"/>
<keyword evidence="10" id="KW-0807">Transducer</keyword>
<evidence type="ECO:0000256" key="1">
    <source>
        <dbReference type="ARBA" id="ARBA00004651"/>
    </source>
</evidence>
<keyword evidence="8 14" id="KW-0675">Receptor</keyword>
<dbReference type="PRINTS" id="PR01535">
    <property type="entry name" value="VOMERONASL2R"/>
</dbReference>
<name>A0A8J0U9A0_XENLA</name>
<dbReference type="InterPro" id="IPR017979">
    <property type="entry name" value="GPCR_3_CS"/>
</dbReference>
<feature type="transmembrane region" description="Helical" evidence="11">
    <location>
        <begin position="658"/>
        <end position="682"/>
    </location>
</feature>
<protein>
    <submittedName>
        <fullName evidence="14">Vomeronasal type-2 receptor 26</fullName>
    </submittedName>
</protein>
<evidence type="ECO:0000256" key="2">
    <source>
        <dbReference type="ARBA" id="ARBA00022475"/>
    </source>
</evidence>
<keyword evidence="9" id="KW-0325">Glycoprotein</keyword>
<evidence type="ECO:0000256" key="4">
    <source>
        <dbReference type="ARBA" id="ARBA00022729"/>
    </source>
</evidence>
<dbReference type="Pfam" id="PF07562">
    <property type="entry name" value="NCD3G"/>
    <property type="match status" value="1"/>
</dbReference>
<keyword evidence="6" id="KW-0297">G-protein coupled receptor</keyword>
<evidence type="ECO:0000256" key="7">
    <source>
        <dbReference type="ARBA" id="ARBA00023136"/>
    </source>
</evidence>
<dbReference type="GO" id="GO:0004930">
    <property type="term" value="F:G protein-coupled receptor activity"/>
    <property type="evidence" value="ECO:0000318"/>
    <property type="project" value="GO_Central"/>
</dbReference>
<dbReference type="Gene3D" id="2.10.50.30">
    <property type="entry name" value="GPCR, family 3, nine cysteines domain"/>
    <property type="match status" value="1"/>
</dbReference>
<dbReference type="InterPro" id="IPR000337">
    <property type="entry name" value="GPCR_3"/>
</dbReference>
<keyword evidence="3 11" id="KW-0812">Transmembrane</keyword>
<reference evidence="14" key="1">
    <citation type="submission" date="2025-08" db="UniProtKB">
        <authorList>
            <consortium name="RefSeq"/>
        </authorList>
    </citation>
    <scope>IDENTIFICATION</scope>
    <source>
        <strain evidence="14">J_2021</strain>
        <tissue evidence="14">Erythrocytes</tissue>
    </source>
</reference>
<feature type="domain" description="G-protein coupled receptors family 3 profile" evidence="12">
    <location>
        <begin position="595"/>
        <end position="852"/>
    </location>
</feature>
<accession>A0A8J0U9A0</accession>
<feature type="transmembrane region" description="Helical" evidence="11">
    <location>
        <begin position="782"/>
        <end position="802"/>
    </location>
</feature>
<dbReference type="SUPFAM" id="SSF53822">
    <property type="entry name" value="Periplasmic binding protein-like I"/>
    <property type="match status" value="1"/>
</dbReference>
<dbReference type="InterPro" id="IPR028082">
    <property type="entry name" value="Peripla_BP_I"/>
</dbReference>
<dbReference type="FunFam" id="2.10.50.30:FF:000003">
    <property type="entry name" value="Vomeronasal 2, receptor 120"/>
    <property type="match status" value="1"/>
</dbReference>
<evidence type="ECO:0000256" key="8">
    <source>
        <dbReference type="ARBA" id="ARBA00023170"/>
    </source>
</evidence>
<dbReference type="GeneID" id="108705248"/>
<dbReference type="FunFam" id="3.40.50.2300:FF:000112">
    <property type="entry name" value="Uncharacterized protein"/>
    <property type="match status" value="1"/>
</dbReference>
<feature type="transmembrane region" description="Helical" evidence="11">
    <location>
        <begin position="752"/>
        <end position="770"/>
    </location>
</feature>
<feature type="transmembrane region" description="Helical" evidence="11">
    <location>
        <begin position="814"/>
        <end position="831"/>
    </location>
</feature>
<evidence type="ECO:0000256" key="5">
    <source>
        <dbReference type="ARBA" id="ARBA00022989"/>
    </source>
</evidence>
<dbReference type="OrthoDB" id="5984008at2759"/>
<keyword evidence="5 11" id="KW-1133">Transmembrane helix</keyword>
<dbReference type="InterPro" id="IPR004073">
    <property type="entry name" value="GPCR_3_vmron_rcpt_2"/>
</dbReference>
<evidence type="ECO:0000256" key="11">
    <source>
        <dbReference type="SAM" id="Phobius"/>
    </source>
</evidence>
<keyword evidence="7 11" id="KW-0472">Membrane</keyword>
<keyword evidence="13" id="KW-1185">Reference proteome</keyword>
<dbReference type="PANTHER" id="PTHR24061:SF588">
    <property type="entry name" value="VOMERONASAL TYPE-2 RECEPTOR 26"/>
    <property type="match status" value="1"/>
</dbReference>
<keyword evidence="4" id="KW-0732">Signal</keyword>
<dbReference type="GO" id="GO:0005886">
    <property type="term" value="C:plasma membrane"/>
    <property type="evidence" value="ECO:0000318"/>
    <property type="project" value="GO_Central"/>
</dbReference>
<evidence type="ECO:0000313" key="13">
    <source>
        <dbReference type="Proteomes" id="UP000186698"/>
    </source>
</evidence>
<evidence type="ECO:0000313" key="14">
    <source>
        <dbReference type="RefSeq" id="XP_018097544.1"/>
    </source>
</evidence>
<dbReference type="InterPro" id="IPR017978">
    <property type="entry name" value="GPCR_3_C"/>
</dbReference>
<evidence type="ECO:0000256" key="3">
    <source>
        <dbReference type="ARBA" id="ARBA00022692"/>
    </source>
</evidence>
<dbReference type="InterPro" id="IPR038550">
    <property type="entry name" value="GPCR_3_9-Cys_sf"/>
</dbReference>
<evidence type="ECO:0000256" key="6">
    <source>
        <dbReference type="ARBA" id="ARBA00023040"/>
    </source>
</evidence>
<dbReference type="Pfam" id="PF00003">
    <property type="entry name" value="7tm_3"/>
    <property type="match status" value="1"/>
</dbReference>
<dbReference type="PRINTS" id="PR00248">
    <property type="entry name" value="GPCRMGR"/>
</dbReference>
<dbReference type="FunFam" id="3.40.50.2300:FF:000728">
    <property type="entry name" value="Uncharacterized protein"/>
    <property type="match status" value="1"/>
</dbReference>
<evidence type="ECO:0000256" key="9">
    <source>
        <dbReference type="ARBA" id="ARBA00023180"/>
    </source>
</evidence>
<evidence type="ECO:0000256" key="10">
    <source>
        <dbReference type="ARBA" id="ARBA00023224"/>
    </source>
</evidence>
<dbReference type="Proteomes" id="UP000186698">
    <property type="component" value="Chromosome 1L"/>
</dbReference>
<dbReference type="RefSeq" id="XP_018097544.1">
    <property type="nucleotide sequence ID" value="XM_018242055.1"/>
</dbReference>
<dbReference type="InterPro" id="IPR001828">
    <property type="entry name" value="ANF_lig-bd_rcpt"/>
</dbReference>
<feature type="transmembrane region" description="Helical" evidence="11">
    <location>
        <begin position="625"/>
        <end position="646"/>
    </location>
</feature>
<evidence type="ECO:0000259" key="12">
    <source>
        <dbReference type="PROSITE" id="PS50259"/>
    </source>
</evidence>
<dbReference type="InterPro" id="IPR000068">
    <property type="entry name" value="GPCR_3_Ca_sens_rcpt-rel"/>
</dbReference>
<dbReference type="AlphaFoldDB" id="A0A8J0U9A0"/>
<keyword evidence="2" id="KW-1003">Cell membrane</keyword>
<comment type="subcellular location">
    <subcellularLocation>
        <location evidence="1">Cell membrane</location>
        <topology evidence="1">Multi-pass membrane protein</topology>
    </subcellularLocation>
</comment>
<dbReference type="CDD" id="cd15283">
    <property type="entry name" value="7tmC_V2R_pheromone"/>
    <property type="match status" value="1"/>
</dbReference>
<sequence length="854" mass="97146">MSVRCVGYCYSAVQPVHSACKLEIIKTLEDYEYIKEGDIIIGGVVTVNALAHHFDYKKTGKHLLCYKPSPQNYKYLLEFIYLISEFNNNLYFSQNLTLGYHIYDSCGDVFKAQRSILQILSGLKDPIPNYSCVGKRNIVGFIGDLTSETTIPIAHILSVLGYSQISYGATDPFLSDRATFPYFFRTVQSKKGQYFALTQLLKYFGWTWVGIITTNDINGDRAHQLLTTYLSMEGICIEFTIKITNADIYTQTRVYKEIIQQTSTSVVIFCGTVNLETAEKLQKLSDIFSEKTFIFTSDLMYYSYLIYYALGLFNGSVIISQNIAYFNEDNLRLRQFLDSVHPSKQPDDKLLEAIWMKHHACIPENTSVSFVHELIYSQHLRICTGVERLTDIETFIDLFYTRNMVIAVHTLILVSSQMHYLQNKLNKHSSVINFKHQFYHLLKKLQYPFEGQFLKSFNENGELVSPYHITYLYFTSTQYINETKIGMYTPWAPSDQKLSITWDAIKWKMNKIPRAQCSDNCLPGFRKAVRPGAPSCCYDCIQCSSGEISNVTDSENCFRCPDIEWPNNNRNLCVVKGADFLSYTSDVISGFFSSVSVFLFVLTLLILGIFIIYRDTPIVRANNRSLSFLLLVSIKLSFLSVFLFLGRPVDITCMLRNITFGITFSIAVSSLLAKTIMVCVAFKATKPGSSWRKWVGVKLSYSVVLFCSSIQIIICMTWLAISPPFQELDLHTYPGTIIIQCNEGSAIGFYSVIGYMGLLAAVSFVLAFLARTLPDSFNEAKYITFSMLLFCSVWITMIPAYLSTKGKTTVCVEIFAILTSSAGLLFCIFLPKCYRILFRPEINTKSHLLVNKIC</sequence>
<feature type="transmembrane region" description="Helical" evidence="11">
    <location>
        <begin position="591"/>
        <end position="613"/>
    </location>
</feature>
<organism evidence="13 14">
    <name type="scientific">Xenopus laevis</name>
    <name type="common">African clawed frog</name>
    <dbReference type="NCBI Taxonomy" id="8355"/>
    <lineage>
        <taxon>Eukaryota</taxon>
        <taxon>Metazoa</taxon>
        <taxon>Chordata</taxon>
        <taxon>Craniata</taxon>
        <taxon>Vertebrata</taxon>
        <taxon>Euteleostomi</taxon>
        <taxon>Amphibia</taxon>
        <taxon>Batrachia</taxon>
        <taxon>Anura</taxon>
        <taxon>Pipoidea</taxon>
        <taxon>Pipidae</taxon>
        <taxon>Xenopodinae</taxon>
        <taxon>Xenopus</taxon>
        <taxon>Xenopus</taxon>
    </lineage>
</organism>
<dbReference type="PROSITE" id="PS50259">
    <property type="entry name" value="G_PROTEIN_RECEP_F3_4"/>
    <property type="match status" value="1"/>
</dbReference>
<dbReference type="InterPro" id="IPR011500">
    <property type="entry name" value="GPCR_3_9-Cys_dom"/>
</dbReference>
<gene>
    <name evidence="14" type="primary">LOC108705248</name>
</gene>
<dbReference type="PANTHER" id="PTHR24061">
    <property type="entry name" value="CALCIUM-SENSING RECEPTOR-RELATED"/>
    <property type="match status" value="1"/>
</dbReference>